<dbReference type="PANTHER" id="PTHR35191">
    <property type="entry name" value="PROPHAGE SIDE TAIL FIBER PROTEIN HOMOLOG STFQ-RELATED"/>
    <property type="match status" value="1"/>
</dbReference>
<dbReference type="KEGG" id="rah:Rahaq_1493"/>
<dbReference type="RefSeq" id="WP_013574817.1">
    <property type="nucleotide sequence ID" value="NC_015061.1"/>
</dbReference>
<dbReference type="Pfam" id="PF21882">
    <property type="entry name" value="Gp53-like_C"/>
    <property type="match status" value="1"/>
</dbReference>
<feature type="domain" description="Phage tail fibre protein N-terminal" evidence="3">
    <location>
        <begin position="1"/>
        <end position="149"/>
    </location>
</feature>
<accession>A0A0H3FAF6</accession>
<dbReference type="Proteomes" id="UP000007257">
    <property type="component" value="Chromosome"/>
</dbReference>
<dbReference type="GO" id="GO:0046718">
    <property type="term" value="P:symbiont entry into host cell"/>
    <property type="evidence" value="ECO:0007669"/>
    <property type="project" value="InterPro"/>
</dbReference>
<dbReference type="Pfam" id="PF03406">
    <property type="entry name" value="Phage_fiber_2"/>
    <property type="match status" value="1"/>
</dbReference>
<dbReference type="Pfam" id="PF12571">
    <property type="entry name" value="Phage_tail_fib"/>
    <property type="match status" value="1"/>
</dbReference>
<proteinExistence type="predicted"/>
<dbReference type="InterPro" id="IPR022225">
    <property type="entry name" value="Phage_tail_fibre_N"/>
</dbReference>
<dbReference type="PANTHER" id="PTHR35191:SF1">
    <property type="entry name" value="PROPHAGE SIDE TAIL FIBER PROTEIN HOMOLOG STFQ-RELATED"/>
    <property type="match status" value="1"/>
</dbReference>
<dbReference type="eggNOG" id="COG5301">
    <property type="taxonomic scope" value="Bacteria"/>
</dbReference>
<name>A0A0H3FAF6_RAHSY</name>
<dbReference type="OrthoDB" id="9810174at2"/>
<evidence type="ECO:0000313" key="6">
    <source>
        <dbReference type="Proteomes" id="UP000007257"/>
    </source>
</evidence>
<dbReference type="EMBL" id="CP002505">
    <property type="protein sequence ID" value="ADW73115.1"/>
    <property type="molecule type" value="Genomic_DNA"/>
</dbReference>
<reference evidence="6" key="1">
    <citation type="submission" date="2011-01" db="EMBL/GenBank/DDBJ databases">
        <title>Complete sequence of chromosome of Rahnella sp. Y9602.</title>
        <authorList>
            <consortium name="US DOE Joint Genome Institute"/>
            <person name="Lucas S."/>
            <person name="Copeland A."/>
            <person name="Lapidus A."/>
            <person name="Cheng J.-F."/>
            <person name="Goodwin L."/>
            <person name="Pitluck S."/>
            <person name="Lu M."/>
            <person name="Detter J.C."/>
            <person name="Han C."/>
            <person name="Tapia R."/>
            <person name="Land M."/>
            <person name="Hauser L."/>
            <person name="Kyrpides N."/>
            <person name="Ivanova N."/>
            <person name="Ovchinnikova G."/>
            <person name="Pagani I."/>
            <person name="Sobecky P.A."/>
            <person name="Martinez R.J."/>
            <person name="Woyke T."/>
        </authorList>
    </citation>
    <scope>NUCLEOTIDE SEQUENCE [LARGE SCALE GENOMIC DNA]</scope>
    <source>
        <strain evidence="6">Y9602</strain>
    </source>
</reference>
<keyword evidence="2" id="KW-0945">Host-virus interaction</keyword>
<protein>
    <submittedName>
        <fullName evidence="5">Tail fiber repeat 2 protein</fullName>
    </submittedName>
</protein>
<gene>
    <name evidence="5" type="ordered locus">Rahaq_1493</name>
</gene>
<dbReference type="GO" id="GO:0019062">
    <property type="term" value="P:virion attachment to host cell"/>
    <property type="evidence" value="ECO:0007669"/>
    <property type="project" value="InterPro"/>
</dbReference>
<comment type="subcellular location">
    <subcellularLocation>
        <location evidence="1">Virion</location>
    </subcellularLocation>
</comment>
<evidence type="ECO:0000259" key="4">
    <source>
        <dbReference type="Pfam" id="PF21882"/>
    </source>
</evidence>
<dbReference type="InterPro" id="IPR051934">
    <property type="entry name" value="Phage_Tail_Fiber_Structural"/>
</dbReference>
<evidence type="ECO:0000256" key="1">
    <source>
        <dbReference type="ARBA" id="ARBA00004328"/>
    </source>
</evidence>
<dbReference type="CDD" id="cd19958">
    <property type="entry name" value="pyocin_knob"/>
    <property type="match status" value="3"/>
</dbReference>
<dbReference type="HOGENOM" id="CLU_017435_0_0_6"/>
<evidence type="ECO:0000256" key="2">
    <source>
        <dbReference type="ARBA" id="ARBA00022581"/>
    </source>
</evidence>
<reference evidence="5 6" key="2">
    <citation type="journal article" date="2012" name="J. Bacteriol.">
        <title>Complete Genome Sequence of Rahnella sp. Strain Y9602, a Gammaproteobacterium Isolate from Metal- and Radionuclide-Contaminated Soil.</title>
        <authorList>
            <person name="Martinez R.J."/>
            <person name="Bruce D."/>
            <person name="Detter C."/>
            <person name="Goodwin L.A."/>
            <person name="Han J."/>
            <person name="Han C.S."/>
            <person name="Held B."/>
            <person name="Land M.L."/>
            <person name="Mikhailova N."/>
            <person name="Nolan M."/>
            <person name="Pennacchio L."/>
            <person name="Pitluck S."/>
            <person name="Tapia R."/>
            <person name="Woyke T."/>
            <person name="Sobecky P.A."/>
        </authorList>
    </citation>
    <scope>NUCLEOTIDE SEQUENCE [LARGE SCALE GENOMIC DNA]</scope>
    <source>
        <strain evidence="5 6">Y9602</strain>
    </source>
</reference>
<evidence type="ECO:0000259" key="3">
    <source>
        <dbReference type="Pfam" id="PF12571"/>
    </source>
</evidence>
<feature type="domain" description="Putative tail fiber protein gp53-like C-terminal" evidence="4">
    <location>
        <begin position="760"/>
        <end position="837"/>
    </location>
</feature>
<sequence>MSTFKSVVTTLGQARIAAAIAAGTDINITHLAVGDGNGKATTPVATQTKLVKEVYRTPLNSLKLDPAHGNWVIAEAVISASVGGFWMREMGLFADDGTLIAVCNMADTYKPTLAEGSGRTQTLRMVIAVSNTEAISLLIDDSVIMATEQYVNDLLAAHEKSRNHPDGTLTAKGFVQLNSSVSSTSEALAATPKAVKVANDNANTRVPSTRKVNNKALSADITLTAADVGALPVASAVLGTANINTFNLANIGVYVQSTGANATVANGYPAGSQAAGVLEVIPASWTGGVLQRYTVQNTGMVWTRALNAAWNGADGPWRDWVQASAVNSVTVPSAILTTTDINTLGFASGAGSAALYAQPKNANATAALHYPQGIAGTLYVTPSAYGCQQMYVTFTGNIWNRGLSADWNGVDGPWKEWVPTYSANNKPTAADVGAWTAAQSAASEKALSDEIATAFKIRANLTATDSPNALHGTAMLGHYGVPGAAAATTDKGYPMNGFVGVIFVTWGPNATQQIAFNNNGRQFTRGASGAWNGVDGPWTAWNEIYCQANKPTPADVGALPAGGTAVAATKLATARKIAGVAFDGTQDIGLSAANVGALPAAGTAVAATKLATARKIAGVAFDGTQDIGLNADNVGAFPRAGGDVNGRVTANYLRAITIPHPGDGQGTYLGWNESGGQGESDFVNNRGGGVGGFLFRTVNQANSVQTGFVRFTGTGDLATQGSISAEGGGIYEMGQRVFSPNNRQPVNTNTANLGGGWWRCGDTGMIKQWGVVNKGSRGWSTVNFPIPFPSTCVNVQVTAINGGGGTFSDNFGTAQIINNIGFTCGQDSGGSYWEATGW</sequence>
<dbReference type="InterPro" id="IPR054075">
    <property type="entry name" value="Gp53-like_C"/>
</dbReference>
<organism evidence="5 6">
    <name type="scientific">Rahnella sp. (strain Y9602)</name>
    <dbReference type="NCBI Taxonomy" id="2703885"/>
    <lineage>
        <taxon>Bacteria</taxon>
        <taxon>Pseudomonadati</taxon>
        <taxon>Pseudomonadota</taxon>
        <taxon>Gammaproteobacteria</taxon>
        <taxon>Enterobacterales</taxon>
        <taxon>Yersiniaceae</taxon>
        <taxon>Rahnella</taxon>
    </lineage>
</organism>
<dbReference type="InterPro" id="IPR005068">
    <property type="entry name" value="Phage_lambda_Stf-r2"/>
</dbReference>
<evidence type="ECO:0000313" key="5">
    <source>
        <dbReference type="EMBL" id="ADW73115.1"/>
    </source>
</evidence>
<dbReference type="Gene3D" id="2.60.40.3940">
    <property type="match status" value="1"/>
</dbReference>
<dbReference type="AlphaFoldDB" id="A0A0H3FAF6"/>